<feature type="transmembrane region" description="Helical" evidence="6">
    <location>
        <begin position="91"/>
        <end position="110"/>
    </location>
</feature>
<dbReference type="RefSeq" id="WP_199468454.1">
    <property type="nucleotide sequence ID" value="NZ_CP166847.1"/>
</dbReference>
<dbReference type="InterPro" id="IPR050833">
    <property type="entry name" value="Poly_Biosynth_Transport"/>
</dbReference>
<dbReference type="PANTHER" id="PTHR30250">
    <property type="entry name" value="PST FAMILY PREDICTED COLANIC ACID TRANSPORTER"/>
    <property type="match status" value="1"/>
</dbReference>
<dbReference type="EMBL" id="JAAOCP010000021">
    <property type="protein sequence ID" value="MBJ7639947.1"/>
    <property type="molecule type" value="Genomic_DNA"/>
</dbReference>
<dbReference type="Proteomes" id="UP000728106">
    <property type="component" value="Unassembled WGS sequence"/>
</dbReference>
<proteinExistence type="predicted"/>
<dbReference type="AlphaFoldDB" id="A0AA40YSY0"/>
<evidence type="ECO:0000256" key="6">
    <source>
        <dbReference type="SAM" id="Phobius"/>
    </source>
</evidence>
<keyword evidence="8" id="KW-1185">Reference proteome</keyword>
<feature type="transmembrane region" description="Helical" evidence="6">
    <location>
        <begin position="468"/>
        <end position="490"/>
    </location>
</feature>
<keyword evidence="5 6" id="KW-0472">Membrane</keyword>
<organism evidence="7 8">
    <name type="scientific">Weissella confusa</name>
    <name type="common">Lactobacillus confusus</name>
    <dbReference type="NCBI Taxonomy" id="1583"/>
    <lineage>
        <taxon>Bacteria</taxon>
        <taxon>Bacillati</taxon>
        <taxon>Bacillota</taxon>
        <taxon>Bacilli</taxon>
        <taxon>Lactobacillales</taxon>
        <taxon>Lactobacillaceae</taxon>
        <taxon>Weissella</taxon>
    </lineage>
</organism>
<keyword evidence="4 6" id="KW-1133">Transmembrane helix</keyword>
<evidence type="ECO:0000256" key="1">
    <source>
        <dbReference type="ARBA" id="ARBA00004651"/>
    </source>
</evidence>
<comment type="subcellular location">
    <subcellularLocation>
        <location evidence="1">Cell membrane</location>
        <topology evidence="1">Multi-pass membrane protein</topology>
    </subcellularLocation>
</comment>
<reference evidence="7 8" key="1">
    <citation type="journal article" date="2021" name="Int. J. Food Microbiol.">
        <title>Safety demonstration of a microbial species for use in the food chain: Weissella confusa.</title>
        <authorList>
            <person name="Bourdichon F."/>
            <person name="Patrone V."/>
            <person name="Fontana A."/>
            <person name="Milani G."/>
            <person name="Morelli L."/>
        </authorList>
    </citation>
    <scope>NUCLEOTIDE SEQUENCE [LARGE SCALE GENOMIC DNA]</scope>
    <source>
        <strain evidence="7 8">CCUG 43002</strain>
    </source>
</reference>
<dbReference type="PANTHER" id="PTHR30250:SF11">
    <property type="entry name" value="O-ANTIGEN TRANSPORTER-RELATED"/>
    <property type="match status" value="1"/>
</dbReference>
<evidence type="ECO:0000256" key="3">
    <source>
        <dbReference type="ARBA" id="ARBA00022692"/>
    </source>
</evidence>
<keyword evidence="2" id="KW-1003">Cell membrane</keyword>
<evidence type="ECO:0000256" key="4">
    <source>
        <dbReference type="ARBA" id="ARBA00022989"/>
    </source>
</evidence>
<feature type="transmembrane region" description="Helical" evidence="6">
    <location>
        <begin position="346"/>
        <end position="374"/>
    </location>
</feature>
<accession>A0AA40YSY0</accession>
<feature type="transmembrane region" description="Helical" evidence="6">
    <location>
        <begin position="308"/>
        <end position="334"/>
    </location>
</feature>
<evidence type="ECO:0000256" key="5">
    <source>
        <dbReference type="ARBA" id="ARBA00023136"/>
    </source>
</evidence>
<feature type="transmembrane region" description="Helical" evidence="6">
    <location>
        <begin position="122"/>
        <end position="140"/>
    </location>
</feature>
<keyword evidence="3 6" id="KW-0812">Transmembrane</keyword>
<evidence type="ECO:0000256" key="2">
    <source>
        <dbReference type="ARBA" id="ARBA00022475"/>
    </source>
</evidence>
<feature type="transmembrane region" description="Helical" evidence="6">
    <location>
        <begin position="12"/>
        <end position="32"/>
    </location>
</feature>
<feature type="transmembrane region" description="Helical" evidence="6">
    <location>
        <begin position="440"/>
        <end position="462"/>
    </location>
</feature>
<feature type="transmembrane region" description="Helical" evidence="6">
    <location>
        <begin position="52"/>
        <end position="70"/>
    </location>
</feature>
<evidence type="ECO:0000313" key="7">
    <source>
        <dbReference type="EMBL" id="MBJ7639947.1"/>
    </source>
</evidence>
<sequence>MSGLFSSMKNSVIAATSMIVTLLGSFVLQIIFAQQLSANYLGANGLFTNVVSYLSFAELGLGASIVFSLYKPLAENDWDTSSAIMMFFKKTYRVIGIFILVTGFGISSFLPNLINKSSTIPNVRLMFLLYVFGVSITYFFSYARSLFLATDKMYVNTLNQLFFKVLQYIIQGTLLIALQSYTGYLIAVILLNFAGNYSISKQAKRFFPLINWQTSGKVPSEIMNRFEKNILGNISAKIGTIIVFGTDNILISKFLGLATVGYYSNYALIVQGLQSLMTQVVGGVLPSVGRIGVVGSSDKKEQLYYDVLHVNAMLTFGITVAMYALIPSFISFFFSPAYVLPREVTFVIAINFAVATLRTTNGNFISGFGLFWALRYKSLIESAVNLIMSLGLIMFTNLGLAGVLIGTLISDLVINFWWEPLIVAKYGLKVPLRKLLKISFLYHLEIFVTLFIMYYLLSGLVINNVFGIVFWGVIVGVMSIGLFIVLNVFLPQNKRLFTFIFNLVKKWRN</sequence>
<name>A0AA40YSY0_WEICO</name>
<dbReference type="GO" id="GO:0005886">
    <property type="term" value="C:plasma membrane"/>
    <property type="evidence" value="ECO:0007669"/>
    <property type="project" value="UniProtKB-SubCell"/>
</dbReference>
<gene>
    <name evidence="7" type="ORF">HAU20_11265</name>
</gene>
<protein>
    <submittedName>
        <fullName evidence="7">Uncharacterized protein</fullName>
    </submittedName>
</protein>
<comment type="caution">
    <text evidence="7">The sequence shown here is derived from an EMBL/GenBank/DDBJ whole genome shotgun (WGS) entry which is preliminary data.</text>
</comment>
<feature type="transmembrane region" description="Helical" evidence="6">
    <location>
        <begin position="386"/>
        <end position="406"/>
    </location>
</feature>
<evidence type="ECO:0000313" key="8">
    <source>
        <dbReference type="Proteomes" id="UP000728106"/>
    </source>
</evidence>